<evidence type="ECO:0000313" key="2">
    <source>
        <dbReference type="Proteomes" id="UP001066276"/>
    </source>
</evidence>
<name>A0AAV7MN67_PLEWA</name>
<gene>
    <name evidence="1" type="ORF">NDU88_002461</name>
</gene>
<organism evidence="1 2">
    <name type="scientific">Pleurodeles waltl</name>
    <name type="common">Iberian ribbed newt</name>
    <dbReference type="NCBI Taxonomy" id="8319"/>
    <lineage>
        <taxon>Eukaryota</taxon>
        <taxon>Metazoa</taxon>
        <taxon>Chordata</taxon>
        <taxon>Craniata</taxon>
        <taxon>Vertebrata</taxon>
        <taxon>Euteleostomi</taxon>
        <taxon>Amphibia</taxon>
        <taxon>Batrachia</taxon>
        <taxon>Caudata</taxon>
        <taxon>Salamandroidea</taxon>
        <taxon>Salamandridae</taxon>
        <taxon>Pleurodelinae</taxon>
        <taxon>Pleurodeles</taxon>
    </lineage>
</organism>
<sequence>MGSLGAGSPRVGAQIAQRLHPQQCCRASRTLWRARFLQGQGPGAGAPIQSLTCSGVSILVPGAGTYARVCADHGSSIRPDPGREGRSCGPASQVGRPHPFSLGSSAPRVAVCFPAFEAPCLGLLCSDIGSPLRASDTLHF</sequence>
<dbReference type="Proteomes" id="UP001066276">
    <property type="component" value="Chromosome 9"/>
</dbReference>
<proteinExistence type="predicted"/>
<keyword evidence="2" id="KW-1185">Reference proteome</keyword>
<comment type="caution">
    <text evidence="1">The sequence shown here is derived from an EMBL/GenBank/DDBJ whole genome shotgun (WGS) entry which is preliminary data.</text>
</comment>
<dbReference type="EMBL" id="JANPWB010000013">
    <property type="protein sequence ID" value="KAJ1105053.1"/>
    <property type="molecule type" value="Genomic_DNA"/>
</dbReference>
<protein>
    <submittedName>
        <fullName evidence="1">Uncharacterized protein</fullName>
    </submittedName>
</protein>
<reference evidence="1" key="1">
    <citation type="journal article" date="2022" name="bioRxiv">
        <title>Sequencing and chromosome-scale assembly of the giantPleurodeles waltlgenome.</title>
        <authorList>
            <person name="Brown T."/>
            <person name="Elewa A."/>
            <person name="Iarovenko S."/>
            <person name="Subramanian E."/>
            <person name="Araus A.J."/>
            <person name="Petzold A."/>
            <person name="Susuki M."/>
            <person name="Suzuki K.-i.T."/>
            <person name="Hayashi T."/>
            <person name="Toyoda A."/>
            <person name="Oliveira C."/>
            <person name="Osipova E."/>
            <person name="Leigh N.D."/>
            <person name="Simon A."/>
            <person name="Yun M.H."/>
        </authorList>
    </citation>
    <scope>NUCLEOTIDE SEQUENCE</scope>
    <source>
        <strain evidence="1">20211129_DDA</strain>
        <tissue evidence="1">Liver</tissue>
    </source>
</reference>
<accession>A0AAV7MN67</accession>
<dbReference type="AlphaFoldDB" id="A0AAV7MN67"/>
<evidence type="ECO:0000313" key="1">
    <source>
        <dbReference type="EMBL" id="KAJ1105053.1"/>
    </source>
</evidence>